<sequence length="1611" mass="176105">MRRVGTRRYLVLANGPANAAAVLDIGDEPAELRRELTELIDIELGHAPTGGTNVVARLRELGRSVFGILLPDQISACLGSARAQPGPPCLRLRFDLPSELQDLPVEALCSPAERAEQTLALNATLSVTRSLPGDPSAHRLPVAADEPEHIELLVAVASPPGLPPLEYERELAELERALPELAVRRTVLRHATRREVESWLTEHSDQPAAVLLIAHGRFDEAMGEGVVLLESEDGGGTDHMNGQLLSGILVQARRLRLVVLNLCSGAHSARVEPFSGVAQALIGRGIPAVAAMSGVVTDRAAGTFGPRLLEGICSNRTVDESMTAARQHIASLPGHTSIEWATPVLFLHREHGHGWLFKAREVHEDGDEVADPLRAGEAALDRLTAPGNVNMTSVLSAATFLRSRYDWDGVLRTLRTGKRTPEQDRLITEARIELAWPRIEQLCAVLAEEDDPGRARELLDEVRKLLPASLFDQLRDEVDRAAGLAALADDARRADAAGDWASALRNYQRVLDERPAGFGDVDARLTAAKQHAERAGQEAEEAQDWEKAVACYGVLPIEQVAGRKEYAEGRVAEAAEDWALAVERFEGCEHADALVRLDYARGRLAEQDGEWDAACGHYEQLPRQLLDTGSRIQYAAGRSADVREDWAEVIAGFGELPDGFADGEVGRRRRFARARIAALHEDWRSALALLGDAPDAERDGRVGVARREARGRLAEAAEDWASAVAAYAPVADADPELARAHRYAGGRMSEQDGDWSGALARYGDLPGDYRDLRHRTSYARARLTEQESADWARLVAAYAALPDDFEDARTRSDYARLRSAISRQEWENCLAMAEALGDHRDTATLISYARGRLAEQRDDWSGAVSAYDACAEHADSADRRAYANGRDLERGGHWSAAIAAFEQLDRPVLDSDRRRDRLERLLAALPWADGLANAALVADPVAWREETFPYRALRSAGVTPASPTEIVKDAIYTLMERGGISWQERVAWDQLHTPAKRLLLDARLYRFRDPAAVGRELDDLQPGDAPALLARLCARLPEDAPLLKLLAGNRAEALAAWWAQLAEAPGETAVVHRIAVASFWQAEELEETGAWEQAEQVWRTALSCWAVVLTDDEYWIAWRQARAACYGHAVTPADSARLRAELGRYLNDLLTRHEERHTSAGRPQQAECYRNLVSFLEAELGAAQALKEAGGLPLPTGTLACGPAYVRMLGLAGELGKFAANADPAQVDGAESEGVVLRRLRWSFSELSAAFALIEHHRFEAALRALPEFHRQRLTELPADCGGPESHAEPADCPRCQDFLERNPAHAMLPNRRFRLLQDAVELAVWAHLSLARDLLAGRDQGAAAIAELGAAIEVSANAAMTVRTREAVLRMVLGRVESLVSFRRIDRLDEAIALVREARAVVGPRGRQTLTRKWADMLVDAGVWYGSACREQGIEPDIRRAVEVLREALQLNPESPLVRGHLARALVYGRTGLPGGRTAAGGFAILREAYVIVHEGLAPVLPNSWLLESLGDVLAELESSLLAKLDLDELGGLVRTYGDEAGAALDAPGRARALAEEAERRRAGNDPVGSVHALVRATRFDPGNAAVRAALLTALDEELARRRQDGSDHR</sequence>
<evidence type="ECO:0000313" key="3">
    <source>
        <dbReference type="Proteomes" id="UP001500979"/>
    </source>
</evidence>
<name>A0ABN3VAZ6_9PSEU</name>
<comment type="caution">
    <text evidence="2">The sequence shown here is derived from an EMBL/GenBank/DDBJ whole genome shotgun (WGS) entry which is preliminary data.</text>
</comment>
<accession>A0ABN3VAZ6</accession>
<dbReference type="Gene3D" id="1.25.40.10">
    <property type="entry name" value="Tetratricopeptide repeat domain"/>
    <property type="match status" value="1"/>
</dbReference>
<proteinExistence type="predicted"/>
<feature type="domain" description="CHAT" evidence="1">
    <location>
        <begin position="61"/>
        <end position="345"/>
    </location>
</feature>
<dbReference type="Proteomes" id="UP001500979">
    <property type="component" value="Unassembled WGS sequence"/>
</dbReference>
<dbReference type="Pfam" id="PF12770">
    <property type="entry name" value="CHAT"/>
    <property type="match status" value="1"/>
</dbReference>
<dbReference type="InterPro" id="IPR011990">
    <property type="entry name" value="TPR-like_helical_dom_sf"/>
</dbReference>
<keyword evidence="3" id="KW-1185">Reference proteome</keyword>
<evidence type="ECO:0000313" key="2">
    <source>
        <dbReference type="EMBL" id="GAA2786142.1"/>
    </source>
</evidence>
<protein>
    <recommendedName>
        <fullName evidence="1">CHAT domain-containing protein</fullName>
    </recommendedName>
</protein>
<gene>
    <name evidence="2" type="ORF">GCM10010470_20490</name>
</gene>
<evidence type="ECO:0000259" key="1">
    <source>
        <dbReference type="Pfam" id="PF12770"/>
    </source>
</evidence>
<reference evidence="2 3" key="1">
    <citation type="journal article" date="2019" name="Int. J. Syst. Evol. Microbiol.">
        <title>The Global Catalogue of Microorganisms (GCM) 10K type strain sequencing project: providing services to taxonomists for standard genome sequencing and annotation.</title>
        <authorList>
            <consortium name="The Broad Institute Genomics Platform"/>
            <consortium name="The Broad Institute Genome Sequencing Center for Infectious Disease"/>
            <person name="Wu L."/>
            <person name="Ma J."/>
        </authorList>
    </citation>
    <scope>NUCLEOTIDE SEQUENCE [LARGE SCALE GENOMIC DNA]</scope>
    <source>
        <strain evidence="2 3">JCM 9383</strain>
    </source>
</reference>
<organism evidence="2 3">
    <name type="scientific">Saccharopolyspora taberi</name>
    <dbReference type="NCBI Taxonomy" id="60895"/>
    <lineage>
        <taxon>Bacteria</taxon>
        <taxon>Bacillati</taxon>
        <taxon>Actinomycetota</taxon>
        <taxon>Actinomycetes</taxon>
        <taxon>Pseudonocardiales</taxon>
        <taxon>Pseudonocardiaceae</taxon>
        <taxon>Saccharopolyspora</taxon>
    </lineage>
</organism>
<dbReference type="EMBL" id="BAAAUX010000011">
    <property type="protein sequence ID" value="GAA2786142.1"/>
    <property type="molecule type" value="Genomic_DNA"/>
</dbReference>
<dbReference type="InterPro" id="IPR024983">
    <property type="entry name" value="CHAT_dom"/>
</dbReference>